<evidence type="ECO:0000256" key="1">
    <source>
        <dbReference type="ARBA" id="ARBA00001849"/>
    </source>
</evidence>
<dbReference type="Gene3D" id="2.40.50.140">
    <property type="entry name" value="Nucleic acid-binding proteins"/>
    <property type="match status" value="3"/>
</dbReference>
<dbReference type="PROSITE" id="PS50126">
    <property type="entry name" value="S1"/>
    <property type="match status" value="1"/>
</dbReference>
<dbReference type="STRING" id="1805282.AUJ44_03945"/>
<dbReference type="InterPro" id="IPR012340">
    <property type="entry name" value="NA-bd_OB-fold"/>
</dbReference>
<dbReference type="InterPro" id="IPR004476">
    <property type="entry name" value="RNase_II/RNase_R"/>
</dbReference>
<evidence type="ECO:0000259" key="9">
    <source>
        <dbReference type="PROSITE" id="PS50126"/>
    </source>
</evidence>
<keyword evidence="3 8" id="KW-0963">Cytoplasm</keyword>
<dbReference type="HAMAP" id="MF_01895">
    <property type="entry name" value="RNase_R"/>
    <property type="match status" value="1"/>
</dbReference>
<dbReference type="SMART" id="SM00955">
    <property type="entry name" value="RNB"/>
    <property type="match status" value="1"/>
</dbReference>
<dbReference type="Pfam" id="PF00773">
    <property type="entry name" value="RNB"/>
    <property type="match status" value="1"/>
</dbReference>
<dbReference type="GO" id="GO:0008859">
    <property type="term" value="F:exoribonuclease II activity"/>
    <property type="evidence" value="ECO:0007669"/>
    <property type="project" value="UniProtKB-UniRule"/>
</dbReference>
<dbReference type="InterPro" id="IPR003029">
    <property type="entry name" value="S1_domain"/>
</dbReference>
<sequence length="647" mass="73143">MIDNDAHFIGTIRITARGDGYVSPTGRRDDSVKIDHVDLNTALHGDTVNVFRHPKKTGGEERGEVIEVMRRTKDVFAGVLEKNNGSYFFVPDDQKMYIDILIPEQSLAGARNKEKVVVRIAKWNDPKKNPEGEVIKVLGKPEDNNVEMESIVYDKGFLIEFSNKVEREALKIQASARRDIEEEAPKRKDMRGVTTFTIDPATAKDFDDAISFRELPNGNIEAGVHIADVTHYVRPGSIIEDEARKRATSIYLVDRTIPMLPEELSNDICSLKPNEDRLAFSAIFTFKKDSLAPGANPEIIDQWIGETIINSDKRFSYEEAQGVLDGKDGPFRHELKTLNVLAKNLRAERIRAGAIMIEQDEITFSLDDRGKPESVAIKVHGDTNELIEELMLLANRAVAEAMTGTPETKKRTFIFRIHPKPESDRIAELAEFLGTLGYSLKPGLTNLSHGLNTILKQSVGTEVEHIVHTVTIRSLQKAVYSTQNVGHFGLAFKYYTHFTSPIRRYPDMMTHRLVKTYLAGKTVPPNEAECYDSDARHSSEMEQRAAEAERDSIKYKQIEFMIERGGETYEGIISGVTDWGIYVEEKTTKAEGLIRLRDIGNDYYVLDKKNHAIVGEKRGKRYRLGDTVKVRIKDANLERRTVDYLLV</sequence>
<dbReference type="EC" id="3.1.13.1" evidence="8"/>
<comment type="subcellular location">
    <subcellularLocation>
        <location evidence="2 8">Cytoplasm</location>
    </subcellularLocation>
</comment>
<evidence type="ECO:0000256" key="5">
    <source>
        <dbReference type="ARBA" id="ARBA00022801"/>
    </source>
</evidence>
<dbReference type="Pfam" id="PF00575">
    <property type="entry name" value="S1"/>
    <property type="match status" value="1"/>
</dbReference>
<dbReference type="SMART" id="SM00316">
    <property type="entry name" value="S1"/>
    <property type="match status" value="1"/>
</dbReference>
<dbReference type="NCBIfam" id="TIGR00358">
    <property type="entry name" value="3_prime_RNase"/>
    <property type="match status" value="1"/>
</dbReference>
<dbReference type="PANTHER" id="PTHR23355">
    <property type="entry name" value="RIBONUCLEASE"/>
    <property type="match status" value="1"/>
</dbReference>
<evidence type="ECO:0000256" key="7">
    <source>
        <dbReference type="ARBA" id="ARBA00022884"/>
    </source>
</evidence>
<evidence type="ECO:0000313" key="11">
    <source>
        <dbReference type="Proteomes" id="UP000183206"/>
    </source>
</evidence>
<keyword evidence="4 8" id="KW-0540">Nuclease</keyword>
<dbReference type="Pfam" id="PF08206">
    <property type="entry name" value="OB_RNB"/>
    <property type="match status" value="1"/>
</dbReference>
<evidence type="ECO:0000256" key="4">
    <source>
        <dbReference type="ARBA" id="ARBA00022722"/>
    </source>
</evidence>
<organism evidence="10 11">
    <name type="scientific">Candidatus Nomurabacteria bacterium CG1_02_47_685</name>
    <dbReference type="NCBI Taxonomy" id="1805282"/>
    <lineage>
        <taxon>Bacteria</taxon>
        <taxon>Candidatus Nomuraibacteriota</taxon>
    </lineage>
</organism>
<comment type="function">
    <text evidence="8">3'-5' exoribonuclease that releases 5'-nucleoside monophosphates and is involved in maturation of structured RNAs.</text>
</comment>
<dbReference type="Proteomes" id="UP000183206">
    <property type="component" value="Unassembled WGS sequence"/>
</dbReference>
<dbReference type="PANTHER" id="PTHR23355:SF9">
    <property type="entry name" value="DIS3-LIKE EXONUCLEASE 2"/>
    <property type="match status" value="1"/>
</dbReference>
<dbReference type="NCBIfam" id="TIGR02063">
    <property type="entry name" value="RNase_R"/>
    <property type="match status" value="1"/>
</dbReference>
<gene>
    <name evidence="8" type="primary">rnr</name>
    <name evidence="10" type="ORF">AUJ44_03945</name>
</gene>
<comment type="caution">
    <text evidence="10">The sequence shown here is derived from an EMBL/GenBank/DDBJ whole genome shotgun (WGS) entry which is preliminary data.</text>
</comment>
<dbReference type="PROSITE" id="PS01175">
    <property type="entry name" value="RIBONUCLEASE_II"/>
    <property type="match status" value="1"/>
</dbReference>
<evidence type="ECO:0000256" key="2">
    <source>
        <dbReference type="ARBA" id="ARBA00004496"/>
    </source>
</evidence>
<evidence type="ECO:0000256" key="8">
    <source>
        <dbReference type="HAMAP-Rule" id="MF_01895"/>
    </source>
</evidence>
<protein>
    <recommendedName>
        <fullName evidence="8">Ribonuclease R</fullName>
        <shortName evidence="8">RNase R</shortName>
        <ecNumber evidence="8">3.1.13.1</ecNumber>
    </recommendedName>
</protein>
<dbReference type="SUPFAM" id="SSF50249">
    <property type="entry name" value="Nucleic acid-binding proteins"/>
    <property type="match status" value="3"/>
</dbReference>
<evidence type="ECO:0000256" key="3">
    <source>
        <dbReference type="ARBA" id="ARBA00022490"/>
    </source>
</evidence>
<dbReference type="CDD" id="cd04471">
    <property type="entry name" value="S1_RNase_R"/>
    <property type="match status" value="1"/>
</dbReference>
<dbReference type="InterPro" id="IPR040476">
    <property type="entry name" value="CSD2"/>
</dbReference>
<dbReference type="GO" id="GO:0006402">
    <property type="term" value="P:mRNA catabolic process"/>
    <property type="evidence" value="ECO:0007669"/>
    <property type="project" value="TreeGrafter"/>
</dbReference>
<dbReference type="InterPro" id="IPR050180">
    <property type="entry name" value="RNR_Ribonuclease"/>
</dbReference>
<dbReference type="InterPro" id="IPR013223">
    <property type="entry name" value="RNase_B_OB_dom"/>
</dbReference>
<comment type="catalytic activity">
    <reaction evidence="1 8">
        <text>Exonucleolytic cleavage in the 3'- to 5'-direction to yield nucleoside 5'-phosphates.</text>
        <dbReference type="EC" id="3.1.13.1"/>
    </reaction>
</comment>
<evidence type="ECO:0000313" key="10">
    <source>
        <dbReference type="EMBL" id="OIO31816.1"/>
    </source>
</evidence>
<keyword evidence="6 8" id="KW-0269">Exonuclease</keyword>
<dbReference type="EMBL" id="MNVO01000056">
    <property type="protein sequence ID" value="OIO31816.1"/>
    <property type="molecule type" value="Genomic_DNA"/>
</dbReference>
<comment type="similarity">
    <text evidence="8">Belongs to the RNR ribonuclease family. RNase R subfamily.</text>
</comment>
<dbReference type="InterPro" id="IPR022966">
    <property type="entry name" value="RNase_II/R_CS"/>
</dbReference>
<keyword evidence="5 8" id="KW-0378">Hydrolase</keyword>
<proteinExistence type="inferred from homology"/>
<dbReference type="Pfam" id="PF17876">
    <property type="entry name" value="CSD2"/>
    <property type="match status" value="1"/>
</dbReference>
<reference evidence="10 11" key="1">
    <citation type="journal article" date="2016" name="Environ. Microbiol.">
        <title>Genomic resolution of a cold subsurface aquifer community provides metabolic insights for novel microbes adapted to high CO concentrations.</title>
        <authorList>
            <person name="Probst A.J."/>
            <person name="Castelle C.J."/>
            <person name="Singh A."/>
            <person name="Brown C.T."/>
            <person name="Anantharaman K."/>
            <person name="Sharon I."/>
            <person name="Hug L.A."/>
            <person name="Burstein D."/>
            <person name="Emerson J.B."/>
            <person name="Thomas B.C."/>
            <person name="Banfield J.F."/>
        </authorList>
    </citation>
    <scope>NUCLEOTIDE SEQUENCE [LARGE SCALE GENOMIC DNA]</scope>
    <source>
        <strain evidence="10">CG1_02_47_685</strain>
    </source>
</reference>
<dbReference type="GO" id="GO:0003723">
    <property type="term" value="F:RNA binding"/>
    <property type="evidence" value="ECO:0007669"/>
    <property type="project" value="UniProtKB-UniRule"/>
</dbReference>
<name>A0A1J4V712_9BACT</name>
<dbReference type="InterPro" id="IPR001900">
    <property type="entry name" value="RNase_II/R"/>
</dbReference>
<dbReference type="InterPro" id="IPR011805">
    <property type="entry name" value="RNase_R"/>
</dbReference>
<dbReference type="AlphaFoldDB" id="A0A1J4V712"/>
<dbReference type="GO" id="GO:0005829">
    <property type="term" value="C:cytosol"/>
    <property type="evidence" value="ECO:0007669"/>
    <property type="project" value="TreeGrafter"/>
</dbReference>
<feature type="domain" description="S1 motif" evidence="9">
    <location>
        <begin position="566"/>
        <end position="647"/>
    </location>
</feature>
<evidence type="ECO:0000256" key="6">
    <source>
        <dbReference type="ARBA" id="ARBA00022839"/>
    </source>
</evidence>
<keyword evidence="7 8" id="KW-0694">RNA-binding</keyword>
<accession>A0A1J4V712</accession>